<reference evidence="1 2" key="1">
    <citation type="submission" date="2016-01" db="EMBL/GenBank/DDBJ databases">
        <authorList>
            <person name="Oliw E.H."/>
        </authorList>
    </citation>
    <scope>NUCLEOTIDE SEQUENCE [LARGE SCALE GENOMIC DNA]</scope>
    <source>
        <strain evidence="1">LMG 27134</strain>
    </source>
</reference>
<evidence type="ECO:0000313" key="1">
    <source>
        <dbReference type="EMBL" id="SAL26670.1"/>
    </source>
</evidence>
<dbReference type="Proteomes" id="UP000054683">
    <property type="component" value="Unassembled WGS sequence"/>
</dbReference>
<sequence length="69" mass="7973">MFLMVYKTSKAGIYTKHEDFAEALGINRTFYRNPANQTLPTRMRQRGCLLYGMKRREADVKGVEAVKSN</sequence>
<dbReference type="AlphaFoldDB" id="A0A158G5H9"/>
<gene>
    <name evidence="1" type="ORF">AWB69_02000</name>
</gene>
<name>A0A158G5H9_9BURK</name>
<dbReference type="EMBL" id="FCOK02000010">
    <property type="protein sequence ID" value="SAL26670.1"/>
    <property type="molecule type" value="Genomic_DNA"/>
</dbReference>
<protein>
    <submittedName>
        <fullName evidence="1">Uncharacterized protein</fullName>
    </submittedName>
</protein>
<organism evidence="1 2">
    <name type="scientific">Caballeronia udeis</name>
    <dbReference type="NCBI Taxonomy" id="1232866"/>
    <lineage>
        <taxon>Bacteria</taxon>
        <taxon>Pseudomonadati</taxon>
        <taxon>Pseudomonadota</taxon>
        <taxon>Betaproteobacteria</taxon>
        <taxon>Burkholderiales</taxon>
        <taxon>Burkholderiaceae</taxon>
        <taxon>Caballeronia</taxon>
    </lineage>
</organism>
<proteinExistence type="predicted"/>
<accession>A0A158G5H9</accession>
<evidence type="ECO:0000313" key="2">
    <source>
        <dbReference type="Proteomes" id="UP000054683"/>
    </source>
</evidence>